<protein>
    <submittedName>
        <fullName evidence="1">Uncharacterized protein</fullName>
    </submittedName>
</protein>
<evidence type="ECO:0000313" key="1">
    <source>
        <dbReference type="EMBL" id="OOM81840.1"/>
    </source>
</evidence>
<dbReference type="Proteomes" id="UP000190890">
    <property type="component" value="Unassembled WGS sequence"/>
</dbReference>
<sequence>MVEIEIVEPNISQEENQKNLEIVKGVLEEIARDMQRKRRVKTNE</sequence>
<dbReference type="STRING" id="29367.CLPUN_08020"/>
<dbReference type="EMBL" id="LZZM01000045">
    <property type="protein sequence ID" value="OOM81840.1"/>
    <property type="molecule type" value="Genomic_DNA"/>
</dbReference>
<organism evidence="1 2">
    <name type="scientific">Clostridium puniceum</name>
    <dbReference type="NCBI Taxonomy" id="29367"/>
    <lineage>
        <taxon>Bacteria</taxon>
        <taxon>Bacillati</taxon>
        <taxon>Bacillota</taxon>
        <taxon>Clostridia</taxon>
        <taxon>Eubacteriales</taxon>
        <taxon>Clostridiaceae</taxon>
        <taxon>Clostridium</taxon>
    </lineage>
</organism>
<proteinExistence type="predicted"/>
<comment type="caution">
    <text evidence="1">The sequence shown here is derived from an EMBL/GenBank/DDBJ whole genome shotgun (WGS) entry which is preliminary data.</text>
</comment>
<keyword evidence="2" id="KW-1185">Reference proteome</keyword>
<dbReference type="RefSeq" id="WP_278281599.1">
    <property type="nucleotide sequence ID" value="NZ_LZZM01000045.1"/>
</dbReference>
<reference evidence="1 2" key="1">
    <citation type="submission" date="2016-05" db="EMBL/GenBank/DDBJ databases">
        <title>Microbial solvent formation.</title>
        <authorList>
            <person name="Poehlein A."/>
            <person name="Montoya Solano J.D."/>
            <person name="Flitsch S."/>
            <person name="Krabben P."/>
            <person name="Duerre P."/>
            <person name="Daniel R."/>
        </authorList>
    </citation>
    <scope>NUCLEOTIDE SEQUENCE [LARGE SCALE GENOMIC DNA]</scope>
    <source>
        <strain evidence="1 2">DSM 2619</strain>
    </source>
</reference>
<gene>
    <name evidence="1" type="ORF">CLPUN_08020</name>
</gene>
<dbReference type="AlphaFoldDB" id="A0A1S8TVS5"/>
<name>A0A1S8TVS5_9CLOT</name>
<evidence type="ECO:0000313" key="2">
    <source>
        <dbReference type="Proteomes" id="UP000190890"/>
    </source>
</evidence>
<accession>A0A1S8TVS5</accession>